<dbReference type="SUPFAM" id="SSF53098">
    <property type="entry name" value="Ribonuclease H-like"/>
    <property type="match status" value="1"/>
</dbReference>
<dbReference type="InterPro" id="IPR012337">
    <property type="entry name" value="RNaseH-like_sf"/>
</dbReference>
<organism evidence="2 3">
    <name type="scientific">Marasmius crinis-equi</name>
    <dbReference type="NCBI Taxonomy" id="585013"/>
    <lineage>
        <taxon>Eukaryota</taxon>
        <taxon>Fungi</taxon>
        <taxon>Dikarya</taxon>
        <taxon>Basidiomycota</taxon>
        <taxon>Agaricomycotina</taxon>
        <taxon>Agaricomycetes</taxon>
        <taxon>Agaricomycetidae</taxon>
        <taxon>Agaricales</taxon>
        <taxon>Marasmiineae</taxon>
        <taxon>Marasmiaceae</taxon>
        <taxon>Marasmius</taxon>
    </lineage>
</organism>
<sequence>QEFIRTYLARYAPVNQVTSSTSDQDLSSTTNNLWGDIFTEDESSGGDPRQDALRYLCSTLPSILIGVVPALEWWKVHEGDYAGVALMARDYLAIQGSATPVKRVWSSASDTDTKKRNRLSLEQLEALQFLKSMYRKSRVKALTPDQHKALTAACCRLIDDQNWGEDVVQKADVSVEELEDCLDYTM</sequence>
<feature type="non-terminal residue" evidence="2">
    <location>
        <position position="1"/>
    </location>
</feature>
<accession>A0ABR3ELR1</accession>
<dbReference type="Proteomes" id="UP001465976">
    <property type="component" value="Unassembled WGS sequence"/>
</dbReference>
<name>A0ABR3ELR1_9AGAR</name>
<comment type="caution">
    <text evidence="2">The sequence shown here is derived from an EMBL/GenBank/DDBJ whole genome shotgun (WGS) entry which is preliminary data.</text>
</comment>
<protein>
    <recommendedName>
        <fullName evidence="1">HAT C-terminal dimerisation domain-containing protein</fullName>
    </recommendedName>
</protein>
<feature type="domain" description="HAT C-terminal dimerisation" evidence="1">
    <location>
        <begin position="69"/>
        <end position="133"/>
    </location>
</feature>
<evidence type="ECO:0000313" key="2">
    <source>
        <dbReference type="EMBL" id="KAL0563829.1"/>
    </source>
</evidence>
<dbReference type="InterPro" id="IPR008906">
    <property type="entry name" value="HATC_C_dom"/>
</dbReference>
<proteinExistence type="predicted"/>
<dbReference type="Pfam" id="PF05699">
    <property type="entry name" value="Dimer_Tnp_hAT"/>
    <property type="match status" value="1"/>
</dbReference>
<evidence type="ECO:0000313" key="3">
    <source>
        <dbReference type="Proteomes" id="UP001465976"/>
    </source>
</evidence>
<keyword evidence="3" id="KW-1185">Reference proteome</keyword>
<dbReference type="EMBL" id="JBAHYK010003170">
    <property type="protein sequence ID" value="KAL0563829.1"/>
    <property type="molecule type" value="Genomic_DNA"/>
</dbReference>
<reference evidence="2 3" key="1">
    <citation type="submission" date="2024-02" db="EMBL/GenBank/DDBJ databases">
        <title>A draft genome for the cacao thread blight pathogen Marasmius crinis-equi.</title>
        <authorList>
            <person name="Cohen S.P."/>
            <person name="Baruah I.K."/>
            <person name="Amoako-Attah I."/>
            <person name="Bukari Y."/>
            <person name="Meinhardt L.W."/>
            <person name="Bailey B.A."/>
        </authorList>
    </citation>
    <scope>NUCLEOTIDE SEQUENCE [LARGE SCALE GENOMIC DNA]</scope>
    <source>
        <strain evidence="2 3">GH-76</strain>
    </source>
</reference>
<gene>
    <name evidence="2" type="ORF">V5O48_018232</name>
</gene>
<evidence type="ECO:0000259" key="1">
    <source>
        <dbReference type="Pfam" id="PF05699"/>
    </source>
</evidence>